<gene>
    <name evidence="1" type="ORF">H8710_09090</name>
</gene>
<dbReference type="Proteomes" id="UP000610760">
    <property type="component" value="Unassembled WGS sequence"/>
</dbReference>
<proteinExistence type="predicted"/>
<accession>A0A926I7S4</accession>
<dbReference type="InterPro" id="IPR029057">
    <property type="entry name" value="PRTase-like"/>
</dbReference>
<dbReference type="InterPro" id="IPR000836">
    <property type="entry name" value="PRTase_dom"/>
</dbReference>
<dbReference type="SUPFAM" id="SSF53271">
    <property type="entry name" value="PRTase-like"/>
    <property type="match status" value="1"/>
</dbReference>
<keyword evidence="1" id="KW-0808">Transferase</keyword>
<sequence>MDARAVIVESKRNKELQIKIIPGHFATSHSHVNYYIDMTSIKTKHLMAKNAARELAANYINTAIDTIVCLDGTEIIGAFLANELSKAGLAFVNSGQNVAVITPEINSFNQMIFRDNIQKQVWNKNVLLLVASITTGKTVNRALDCVRYYGGKTAGICALFTHVDSVQDITVNGLFDSKDIPKYENYSGHDCPFCKDGRKIDALINSYGYSKL</sequence>
<keyword evidence="1" id="KW-0328">Glycosyltransferase</keyword>
<evidence type="ECO:0000313" key="1">
    <source>
        <dbReference type="EMBL" id="MBC8560221.1"/>
    </source>
</evidence>
<dbReference type="CDD" id="cd06223">
    <property type="entry name" value="PRTases_typeI"/>
    <property type="match status" value="1"/>
</dbReference>
<organism evidence="1 2">
    <name type="scientific">Fumia xinanensis</name>
    <dbReference type="NCBI Taxonomy" id="2763659"/>
    <lineage>
        <taxon>Bacteria</taxon>
        <taxon>Bacillati</taxon>
        <taxon>Bacillota</taxon>
        <taxon>Clostridia</taxon>
        <taxon>Eubacteriales</taxon>
        <taxon>Oscillospiraceae</taxon>
        <taxon>Fumia</taxon>
    </lineage>
</organism>
<reference evidence="1" key="1">
    <citation type="submission" date="2020-08" db="EMBL/GenBank/DDBJ databases">
        <title>Genome public.</title>
        <authorList>
            <person name="Liu C."/>
            <person name="Sun Q."/>
        </authorList>
    </citation>
    <scope>NUCLEOTIDE SEQUENCE</scope>
    <source>
        <strain evidence="1">NSJ-33</strain>
    </source>
</reference>
<dbReference type="EMBL" id="JACRSV010000002">
    <property type="protein sequence ID" value="MBC8560221.1"/>
    <property type="molecule type" value="Genomic_DNA"/>
</dbReference>
<comment type="caution">
    <text evidence="1">The sequence shown here is derived from an EMBL/GenBank/DDBJ whole genome shotgun (WGS) entry which is preliminary data.</text>
</comment>
<keyword evidence="2" id="KW-1185">Reference proteome</keyword>
<name>A0A926I7S4_9FIRM</name>
<evidence type="ECO:0000313" key="2">
    <source>
        <dbReference type="Proteomes" id="UP000610760"/>
    </source>
</evidence>
<dbReference type="Gene3D" id="3.40.50.2020">
    <property type="match status" value="1"/>
</dbReference>
<dbReference type="GO" id="GO:0016757">
    <property type="term" value="F:glycosyltransferase activity"/>
    <property type="evidence" value="ECO:0007669"/>
    <property type="project" value="UniProtKB-KW"/>
</dbReference>
<dbReference type="RefSeq" id="WP_249295199.1">
    <property type="nucleotide sequence ID" value="NZ_JACRSV010000002.1"/>
</dbReference>
<dbReference type="AlphaFoldDB" id="A0A926I7S4"/>
<protein>
    <submittedName>
        <fullName evidence="1">Phosphoribosyltransferase</fullName>
    </submittedName>
</protein>